<dbReference type="EMBL" id="ABEU02000014">
    <property type="protein sequence ID" value="PNR41234.1"/>
    <property type="molecule type" value="Genomic_DNA"/>
</dbReference>
<dbReference type="EnsemblPlants" id="Pp3c14_17250V3.1">
    <property type="protein sequence ID" value="Pp3c14_17250V3.1"/>
    <property type="gene ID" value="Pp3c14_17250"/>
</dbReference>
<dbReference type="AlphaFoldDB" id="A0A2K1JI52"/>
<dbReference type="PaxDb" id="3218-PP1S48_108V6.1"/>
<reference evidence="1 3" key="2">
    <citation type="journal article" date="2018" name="Plant J.">
        <title>The Physcomitrella patens chromosome-scale assembly reveals moss genome structure and evolution.</title>
        <authorList>
            <person name="Lang D."/>
            <person name="Ullrich K.K."/>
            <person name="Murat F."/>
            <person name="Fuchs J."/>
            <person name="Jenkins J."/>
            <person name="Haas F.B."/>
            <person name="Piednoel M."/>
            <person name="Gundlach H."/>
            <person name="Van Bel M."/>
            <person name="Meyberg R."/>
            <person name="Vives C."/>
            <person name="Morata J."/>
            <person name="Symeonidi A."/>
            <person name="Hiss M."/>
            <person name="Muchero W."/>
            <person name="Kamisugi Y."/>
            <person name="Saleh O."/>
            <person name="Blanc G."/>
            <person name="Decker E.L."/>
            <person name="van Gessel N."/>
            <person name="Grimwood J."/>
            <person name="Hayes R.D."/>
            <person name="Graham S.W."/>
            <person name="Gunter L.E."/>
            <person name="McDaniel S.F."/>
            <person name="Hoernstein S.N.W."/>
            <person name="Larsson A."/>
            <person name="Li F.W."/>
            <person name="Perroud P.F."/>
            <person name="Phillips J."/>
            <person name="Ranjan P."/>
            <person name="Rokshar D.S."/>
            <person name="Rothfels C.J."/>
            <person name="Schneider L."/>
            <person name="Shu S."/>
            <person name="Stevenson D.W."/>
            <person name="Thummler F."/>
            <person name="Tillich M."/>
            <person name="Villarreal Aguilar J.C."/>
            <person name="Widiez T."/>
            <person name="Wong G.K."/>
            <person name="Wymore A."/>
            <person name="Zhang Y."/>
            <person name="Zimmer A.D."/>
            <person name="Quatrano R.S."/>
            <person name="Mayer K.F.X."/>
            <person name="Goodstein D."/>
            <person name="Casacuberta J.M."/>
            <person name="Vandepoele K."/>
            <person name="Reski R."/>
            <person name="Cuming A.C."/>
            <person name="Tuskan G.A."/>
            <person name="Maumus F."/>
            <person name="Salse J."/>
            <person name="Schmutz J."/>
            <person name="Rensing S.A."/>
        </authorList>
    </citation>
    <scope>NUCLEOTIDE SEQUENCE [LARGE SCALE GENOMIC DNA]</scope>
    <source>
        <strain evidence="2 3">cv. Gransden 2004</strain>
    </source>
</reference>
<gene>
    <name evidence="1" type="ORF">PHYPA_018637</name>
</gene>
<dbReference type="Proteomes" id="UP000006727">
    <property type="component" value="Chromosome 14"/>
</dbReference>
<sequence>MATSSSVPSKFFIASYRPDVFGDCSIEELRRSAKNNVSLSNAFLGTGRLYRHSHVLSLQNQGGKKGLLRCQALFGRNAPKDENDPEDDSTRSINNISSEAFRQRIERIVNSDNADVSFRGIDLATLIRKK</sequence>
<dbReference type="Gramene" id="Pp3c14_17250V3.1">
    <property type="protein sequence ID" value="Pp3c14_17250V3.1"/>
    <property type="gene ID" value="Pp3c14_17250"/>
</dbReference>
<name>A0A2K1JI52_PHYPA</name>
<evidence type="ECO:0000313" key="3">
    <source>
        <dbReference type="Proteomes" id="UP000006727"/>
    </source>
</evidence>
<dbReference type="InParanoid" id="A0A2K1JI52"/>
<reference evidence="1 3" key="1">
    <citation type="journal article" date="2008" name="Science">
        <title>The Physcomitrella genome reveals evolutionary insights into the conquest of land by plants.</title>
        <authorList>
            <person name="Rensing S."/>
            <person name="Lang D."/>
            <person name="Zimmer A."/>
            <person name="Terry A."/>
            <person name="Salamov A."/>
            <person name="Shapiro H."/>
            <person name="Nishiyama T."/>
            <person name="Perroud P.-F."/>
            <person name="Lindquist E."/>
            <person name="Kamisugi Y."/>
            <person name="Tanahashi T."/>
            <person name="Sakakibara K."/>
            <person name="Fujita T."/>
            <person name="Oishi K."/>
            <person name="Shin-I T."/>
            <person name="Kuroki Y."/>
            <person name="Toyoda A."/>
            <person name="Suzuki Y."/>
            <person name="Hashimoto A."/>
            <person name="Yamaguchi K."/>
            <person name="Sugano A."/>
            <person name="Kohara Y."/>
            <person name="Fujiyama A."/>
            <person name="Anterola A."/>
            <person name="Aoki S."/>
            <person name="Ashton N."/>
            <person name="Barbazuk W.B."/>
            <person name="Barker E."/>
            <person name="Bennetzen J."/>
            <person name="Bezanilla M."/>
            <person name="Blankenship R."/>
            <person name="Cho S.H."/>
            <person name="Dutcher S."/>
            <person name="Estelle M."/>
            <person name="Fawcett J.A."/>
            <person name="Gundlach H."/>
            <person name="Hanada K."/>
            <person name="Heyl A."/>
            <person name="Hicks K.A."/>
            <person name="Hugh J."/>
            <person name="Lohr M."/>
            <person name="Mayer K."/>
            <person name="Melkozernov A."/>
            <person name="Murata T."/>
            <person name="Nelson D."/>
            <person name="Pils B."/>
            <person name="Prigge M."/>
            <person name="Reiss B."/>
            <person name="Renner T."/>
            <person name="Rombauts S."/>
            <person name="Rushton P."/>
            <person name="Sanderfoot A."/>
            <person name="Schween G."/>
            <person name="Shiu S.-H."/>
            <person name="Stueber K."/>
            <person name="Theodoulou F.L."/>
            <person name="Tu H."/>
            <person name="Van de Peer Y."/>
            <person name="Verrier P.J."/>
            <person name="Waters E."/>
            <person name="Wood A."/>
            <person name="Yang L."/>
            <person name="Cove D."/>
            <person name="Cuming A."/>
            <person name="Hasebe M."/>
            <person name="Lucas S."/>
            <person name="Mishler D.B."/>
            <person name="Reski R."/>
            <person name="Grigoriev I."/>
            <person name="Quatrano R.S."/>
            <person name="Boore J.L."/>
        </authorList>
    </citation>
    <scope>NUCLEOTIDE SEQUENCE [LARGE SCALE GENOMIC DNA]</scope>
    <source>
        <strain evidence="2 3">cv. Gransden 2004</strain>
    </source>
</reference>
<proteinExistence type="predicted"/>
<reference evidence="2" key="3">
    <citation type="submission" date="2020-12" db="UniProtKB">
        <authorList>
            <consortium name="EnsemblPlants"/>
        </authorList>
    </citation>
    <scope>IDENTIFICATION</scope>
</reference>
<protein>
    <submittedName>
        <fullName evidence="1 2">Uncharacterized protein</fullName>
    </submittedName>
</protein>
<evidence type="ECO:0000313" key="1">
    <source>
        <dbReference type="EMBL" id="PNR41234.1"/>
    </source>
</evidence>
<keyword evidence="3" id="KW-1185">Reference proteome</keyword>
<accession>A0A2K1JI52</accession>
<organism evidence="1">
    <name type="scientific">Physcomitrium patens</name>
    <name type="common">Spreading-leaved earth moss</name>
    <name type="synonym">Physcomitrella patens</name>
    <dbReference type="NCBI Taxonomy" id="3218"/>
    <lineage>
        <taxon>Eukaryota</taxon>
        <taxon>Viridiplantae</taxon>
        <taxon>Streptophyta</taxon>
        <taxon>Embryophyta</taxon>
        <taxon>Bryophyta</taxon>
        <taxon>Bryophytina</taxon>
        <taxon>Bryopsida</taxon>
        <taxon>Funariidae</taxon>
        <taxon>Funariales</taxon>
        <taxon>Funariaceae</taxon>
        <taxon>Physcomitrium</taxon>
    </lineage>
</organism>
<evidence type="ECO:0000313" key="2">
    <source>
        <dbReference type="EnsemblPlants" id="Pp3c14_17250V3.1"/>
    </source>
</evidence>